<reference evidence="2" key="4">
    <citation type="journal article" date="2001" name="Nature">
        <title>Functional annotation of a full-length mouse cDNA collection.</title>
        <authorList>
            <consortium name="The RIKEN Genome Exploration Research Group Phase II Team and the FANTOM Consortium"/>
        </authorList>
    </citation>
    <scope>NUCLEOTIDE SEQUENCE</scope>
    <source>
        <strain evidence="2">C57BL/6J</strain>
        <tissue evidence="2">Heart</tissue>
    </source>
</reference>
<reference evidence="2" key="1">
    <citation type="journal article" date="1999" name="Methods Enzymol.">
        <title>High-efficiency full-length cDNA cloning.</title>
        <authorList>
            <person name="Carninci P."/>
            <person name="Hayashizaki Y."/>
        </authorList>
    </citation>
    <scope>NUCLEOTIDE SEQUENCE</scope>
    <source>
        <strain evidence="2">C57BL/6J</strain>
        <tissue evidence="2">Heart</tissue>
    </source>
</reference>
<accession>Q8C3W5</accession>
<feature type="region of interest" description="Disordered" evidence="1">
    <location>
        <begin position="14"/>
        <end position="90"/>
    </location>
</feature>
<evidence type="ECO:0000313" key="2">
    <source>
        <dbReference type="EMBL" id="BAC39264.1"/>
    </source>
</evidence>
<feature type="compositionally biased region" description="Basic and acidic residues" evidence="1">
    <location>
        <begin position="76"/>
        <end position="90"/>
    </location>
</feature>
<reference evidence="2" key="7">
    <citation type="journal article" date="2005" name="Science">
        <title>The Transcriptional Landscape of the Mammalian Genome.</title>
        <authorList>
            <consortium name="The FANTOM Consortium"/>
            <consortium name="Riken Genome Exploration Research Group and Genome Science Group (Genome Network Project Core Group)"/>
        </authorList>
    </citation>
    <scope>NUCLEOTIDE SEQUENCE</scope>
    <source>
        <strain evidence="2">C57BL/6J</strain>
        <tissue evidence="2">Heart</tissue>
    </source>
</reference>
<dbReference type="AlphaFoldDB" id="Q8C3W5"/>
<feature type="compositionally biased region" description="Basic and acidic residues" evidence="1">
    <location>
        <begin position="21"/>
        <end position="35"/>
    </location>
</feature>
<organism evidence="2">
    <name type="scientific">Mus musculus</name>
    <name type="common">Mouse</name>
    <dbReference type="NCBI Taxonomy" id="10090"/>
    <lineage>
        <taxon>Eukaryota</taxon>
        <taxon>Metazoa</taxon>
        <taxon>Chordata</taxon>
        <taxon>Craniata</taxon>
        <taxon>Vertebrata</taxon>
        <taxon>Euteleostomi</taxon>
        <taxon>Mammalia</taxon>
        <taxon>Eutheria</taxon>
        <taxon>Euarchontoglires</taxon>
        <taxon>Glires</taxon>
        <taxon>Rodentia</taxon>
        <taxon>Myomorpha</taxon>
        <taxon>Muroidea</taxon>
        <taxon>Muridae</taxon>
        <taxon>Murinae</taxon>
        <taxon>Mus</taxon>
        <taxon>Mus</taxon>
    </lineage>
</organism>
<reference evidence="2" key="5">
    <citation type="journal article" date="2002" name="Nature">
        <title>Analysis of the mouse transcriptome based on functional annotation of 60,770 full-length cDNAs.</title>
        <authorList>
            <consortium name="The FANTOM Consortium and the RIKEN Genome Exploration Research Group Phase I and II Team"/>
        </authorList>
    </citation>
    <scope>NUCLEOTIDE SEQUENCE</scope>
    <source>
        <strain evidence="2">C57BL/6J</strain>
        <tissue evidence="2">Heart</tissue>
    </source>
</reference>
<protein>
    <submittedName>
        <fullName evidence="2">Uncharacterized protein</fullName>
    </submittedName>
</protein>
<reference evidence="2" key="6">
    <citation type="submission" date="2002-04" db="EMBL/GenBank/DDBJ databases">
        <authorList>
            <person name="Adachi J."/>
            <person name="Aizawa K."/>
            <person name="Akimura T."/>
            <person name="Arakawa T."/>
            <person name="Bono H."/>
            <person name="Carninci P."/>
            <person name="Fukuda S."/>
            <person name="Furuno M."/>
            <person name="Hanagaki T."/>
            <person name="Hara A."/>
            <person name="Hashizume W."/>
            <person name="Hayashida K."/>
            <person name="Hayatsu N."/>
            <person name="Hiramoto K."/>
            <person name="Hiraoka T."/>
            <person name="Hirozane T."/>
            <person name="Hori F."/>
            <person name="Imotani K."/>
            <person name="Ishii Y."/>
            <person name="Itoh M."/>
            <person name="Kagawa I."/>
            <person name="Kasukawa T."/>
            <person name="Katoh H."/>
            <person name="Kawai J."/>
            <person name="Kojima Y."/>
            <person name="Kondo S."/>
            <person name="Konno H."/>
            <person name="Kouda M."/>
            <person name="Koya S."/>
            <person name="Kurihara C."/>
            <person name="Matsuyama T."/>
            <person name="Miyazaki A."/>
            <person name="Murata M."/>
            <person name="Nakamura M."/>
            <person name="Nishi K."/>
            <person name="Nomura K."/>
            <person name="Numazaki R."/>
            <person name="Ohno M."/>
            <person name="Ohsato N."/>
            <person name="Okazaki Y."/>
            <person name="Saito R."/>
            <person name="Saitoh H."/>
            <person name="Sakai C."/>
            <person name="Sakai K."/>
            <person name="Sakazume N."/>
            <person name="Sano H."/>
            <person name="Sasaki D."/>
            <person name="Shibata K."/>
            <person name="Shinagawa A."/>
            <person name="Shiraki T."/>
            <person name="Sogabe Y."/>
            <person name="Tagami M."/>
            <person name="Tagawa A."/>
            <person name="Takahashi F."/>
            <person name="Takaku-Akahira S."/>
            <person name="Takeda Y."/>
            <person name="Tanaka T."/>
            <person name="Tomaru A."/>
            <person name="Toya T."/>
            <person name="Yasunishi A."/>
            <person name="Muramatsu M."/>
            <person name="Hayashizaki Y."/>
        </authorList>
    </citation>
    <scope>NUCLEOTIDE SEQUENCE</scope>
    <source>
        <strain evidence="2">C57BL/6J</strain>
        <tissue evidence="2">Heart</tissue>
    </source>
</reference>
<dbReference type="EMBL" id="AK084726">
    <property type="protein sequence ID" value="BAC39264.1"/>
    <property type="molecule type" value="mRNA"/>
</dbReference>
<name>Q8C3W5_MOUSE</name>
<reference evidence="2" key="3">
    <citation type="journal article" date="2000" name="Genome Res.">
        <title>RIKEN integrated sequence analysis (RISA) system--384-format sequencing pipeline with 384 multicapillary sequencer.</title>
        <authorList>
            <person name="Shibata K."/>
            <person name="Itoh M."/>
            <person name="Aizawa K."/>
            <person name="Nagaoka S."/>
            <person name="Sasaki N."/>
            <person name="Carninci P."/>
            <person name="Konno H."/>
            <person name="Akiyama J."/>
            <person name="Nishi K."/>
            <person name="Kitsunai T."/>
            <person name="Tashiro H."/>
            <person name="Itoh M."/>
            <person name="Sumi N."/>
            <person name="Ishii Y."/>
            <person name="Nakamura S."/>
            <person name="Hazama M."/>
            <person name="Nishine T."/>
            <person name="Harada A."/>
            <person name="Yamamoto R."/>
            <person name="Matsumoto H."/>
            <person name="Sakaguchi S."/>
            <person name="Ikegami T."/>
            <person name="Kashiwagi K."/>
            <person name="Fujiwake S."/>
            <person name="Inoue K."/>
            <person name="Togawa Y."/>
            <person name="Izawa M."/>
            <person name="Ohara E."/>
            <person name="Watahiki M."/>
            <person name="Yoneda Y."/>
            <person name="Ishikawa T."/>
            <person name="Ozawa K."/>
            <person name="Tanaka T."/>
            <person name="Matsuura S."/>
            <person name="Kawai J."/>
            <person name="Okazaki Y."/>
            <person name="Muramatsu M."/>
            <person name="Inoue Y."/>
            <person name="Kira A."/>
            <person name="Hayashizaki Y."/>
        </authorList>
    </citation>
    <scope>NUCLEOTIDE SEQUENCE</scope>
    <source>
        <strain evidence="2">C57BL/6J</strain>
        <tissue evidence="2">Heart</tissue>
    </source>
</reference>
<reference evidence="2" key="8">
    <citation type="journal article" date="2005" name="Science">
        <title>Antisense Transcription in the Mammalian Transcriptome.</title>
        <authorList>
            <consortium name="RIKEN Genome Exploration Research Group and Genome Science Group (Genome Network Project Core Group) and the FANTOM Consortium"/>
        </authorList>
    </citation>
    <scope>NUCLEOTIDE SEQUENCE</scope>
    <source>
        <strain evidence="2">C57BL/6J</strain>
        <tissue evidence="2">Heart</tissue>
    </source>
</reference>
<feature type="non-terminal residue" evidence="2">
    <location>
        <position position="1"/>
    </location>
</feature>
<evidence type="ECO:0000256" key="1">
    <source>
        <dbReference type="SAM" id="MobiDB-lite"/>
    </source>
</evidence>
<proteinExistence type="evidence at transcript level"/>
<reference evidence="2" key="2">
    <citation type="journal article" date="2000" name="Genome Res.">
        <title>Normalization and subtraction of cap-trapper-selected cDNAs to prepare full-length cDNA libraries for rapid discovery of new genes.</title>
        <authorList>
            <person name="Carninci P."/>
            <person name="Shibata Y."/>
            <person name="Hayatsu N."/>
            <person name="Sugahara Y."/>
            <person name="Shibata K."/>
            <person name="Itoh M."/>
            <person name="Konno H."/>
            <person name="Okazaki Y."/>
            <person name="Muramatsu M."/>
            <person name="Hayashizaki Y."/>
        </authorList>
    </citation>
    <scope>NUCLEOTIDE SEQUENCE</scope>
    <source>
        <strain evidence="2">C57BL/6J</strain>
        <tissue evidence="2">Heart</tissue>
    </source>
</reference>
<sequence>EQNRVVDAVVPVAVRRAAHPPPEHCVEQRRVEEHPGQAGLQPRGGRHPAPPRQAQWRGAPPRQAQRPATGPGARDQPPREGRGGRELRAT</sequence>